<dbReference type="SUPFAM" id="SSF57667">
    <property type="entry name" value="beta-beta-alpha zinc fingers"/>
    <property type="match status" value="1"/>
</dbReference>
<dbReference type="PROSITE" id="PS50076">
    <property type="entry name" value="DNAJ_2"/>
    <property type="match status" value="1"/>
</dbReference>
<dbReference type="SMART" id="SM00355">
    <property type="entry name" value="ZnF_C2H2"/>
    <property type="match status" value="2"/>
</dbReference>
<dbReference type="Pfam" id="PF00226">
    <property type="entry name" value="DnaJ"/>
    <property type="match status" value="1"/>
</dbReference>
<keyword evidence="3" id="KW-0862">Zinc</keyword>
<reference evidence="7" key="1">
    <citation type="submission" date="2021-05" db="EMBL/GenBank/DDBJ databases">
        <title>Encephalitozoon hellem ATCC 50604 Complete Genome.</title>
        <authorList>
            <person name="Mascarenhas dos Santos A.C."/>
            <person name="Julian A.T."/>
            <person name="Pombert J.-F."/>
        </authorList>
    </citation>
    <scope>NUCLEOTIDE SEQUENCE</scope>
    <source>
        <strain evidence="7">ATCC 50604</strain>
    </source>
</reference>
<dbReference type="AlphaFoldDB" id="A0A9Q9C1G5"/>
<dbReference type="SMART" id="SM00271">
    <property type="entry name" value="DnaJ"/>
    <property type="match status" value="1"/>
</dbReference>
<dbReference type="PROSITE" id="PS00028">
    <property type="entry name" value="ZINC_FINGER_C2H2_1"/>
    <property type="match status" value="2"/>
</dbReference>
<evidence type="ECO:0000313" key="7">
    <source>
        <dbReference type="EMBL" id="UTX42359.1"/>
    </source>
</evidence>
<keyword evidence="2 4" id="KW-0863">Zinc-finger</keyword>
<dbReference type="Gene3D" id="3.30.160.60">
    <property type="entry name" value="Classic Zinc Finger"/>
    <property type="match status" value="1"/>
</dbReference>
<dbReference type="Pfam" id="PF12874">
    <property type="entry name" value="zf-met"/>
    <property type="match status" value="1"/>
</dbReference>
<evidence type="ECO:0000256" key="3">
    <source>
        <dbReference type="ARBA" id="ARBA00022833"/>
    </source>
</evidence>
<dbReference type="InterPro" id="IPR001623">
    <property type="entry name" value="DnaJ_domain"/>
</dbReference>
<dbReference type="SUPFAM" id="SSF46565">
    <property type="entry name" value="Chaperone J-domain"/>
    <property type="match status" value="1"/>
</dbReference>
<dbReference type="InterPro" id="IPR013087">
    <property type="entry name" value="Znf_C2H2_type"/>
</dbReference>
<dbReference type="Pfam" id="PF12171">
    <property type="entry name" value="zf-C2H2_jaz"/>
    <property type="match status" value="1"/>
</dbReference>
<dbReference type="CDD" id="cd06257">
    <property type="entry name" value="DnaJ"/>
    <property type="match status" value="1"/>
</dbReference>
<sequence>MGNRQSKVKKSPHEILSLSPVSTKKEVKDRYRTLILETHPDAQKVHSSQAPKEAMEIMEAYTSIIRSPPQFEFYTEELFREDLRKYAEDFFERICDYCRIPGAPKFSDPDFERFYQIFTNFRTQKEFTTEEEKSEFCRNVRKVARVVRSLDKRINIDSFSVEINVKPPRPKERKVKDHPFNCSHCNKGFHSRNQIIDHFRSRKHFERISMVSGDPKKYIENQVQEISCQNESETAQKPCMEKEPEAVEVHEVKEKNAAKKTGSRQEPAPFRTCAECRIVFSSRSELLMHLKTGHREL</sequence>
<dbReference type="InterPro" id="IPR036869">
    <property type="entry name" value="J_dom_sf"/>
</dbReference>
<evidence type="ECO:0000256" key="4">
    <source>
        <dbReference type="PROSITE-ProRule" id="PRU00042"/>
    </source>
</evidence>
<dbReference type="Gene3D" id="1.10.287.110">
    <property type="entry name" value="DnaJ domain"/>
    <property type="match status" value="1"/>
</dbReference>
<dbReference type="EMBL" id="CP075147">
    <property type="protein sequence ID" value="UTX42359.1"/>
    <property type="molecule type" value="Genomic_DNA"/>
</dbReference>
<gene>
    <name evidence="7" type="ORF">GPU96_01g00610</name>
</gene>
<evidence type="ECO:0008006" key="9">
    <source>
        <dbReference type="Google" id="ProtNLM"/>
    </source>
</evidence>
<feature type="domain" description="C2H2-type" evidence="6">
    <location>
        <begin position="271"/>
        <end position="297"/>
    </location>
</feature>
<evidence type="ECO:0000259" key="5">
    <source>
        <dbReference type="PROSITE" id="PS50076"/>
    </source>
</evidence>
<dbReference type="InterPro" id="IPR036236">
    <property type="entry name" value="Znf_C2H2_sf"/>
</dbReference>
<dbReference type="Proteomes" id="UP001059546">
    <property type="component" value="Chromosome I"/>
</dbReference>
<feature type="domain" description="J" evidence="5">
    <location>
        <begin position="11"/>
        <end position="87"/>
    </location>
</feature>
<protein>
    <recommendedName>
        <fullName evidence="9">DnaJ-like protein</fullName>
    </recommendedName>
</protein>
<evidence type="ECO:0000256" key="1">
    <source>
        <dbReference type="ARBA" id="ARBA00022723"/>
    </source>
</evidence>
<evidence type="ECO:0000259" key="6">
    <source>
        <dbReference type="PROSITE" id="PS50157"/>
    </source>
</evidence>
<dbReference type="InterPro" id="IPR022755">
    <property type="entry name" value="Znf_C2H2_jaz"/>
</dbReference>
<proteinExistence type="predicted"/>
<accession>A0A9Q9C1G5</accession>
<dbReference type="PROSITE" id="PS50157">
    <property type="entry name" value="ZINC_FINGER_C2H2_2"/>
    <property type="match status" value="2"/>
</dbReference>
<dbReference type="GO" id="GO:0008270">
    <property type="term" value="F:zinc ion binding"/>
    <property type="evidence" value="ECO:0007669"/>
    <property type="project" value="UniProtKB-KW"/>
</dbReference>
<evidence type="ECO:0000313" key="8">
    <source>
        <dbReference type="Proteomes" id="UP001059546"/>
    </source>
</evidence>
<evidence type="ECO:0000256" key="2">
    <source>
        <dbReference type="ARBA" id="ARBA00022771"/>
    </source>
</evidence>
<organism evidence="7 8">
    <name type="scientific">Encephalitozoon hellem</name>
    <name type="common">Microsporidian parasite</name>
    <dbReference type="NCBI Taxonomy" id="27973"/>
    <lineage>
        <taxon>Eukaryota</taxon>
        <taxon>Fungi</taxon>
        <taxon>Fungi incertae sedis</taxon>
        <taxon>Microsporidia</taxon>
        <taxon>Unikaryonidae</taxon>
        <taxon>Encephalitozoon</taxon>
    </lineage>
</organism>
<feature type="domain" description="C2H2-type" evidence="6">
    <location>
        <begin position="180"/>
        <end position="204"/>
    </location>
</feature>
<keyword evidence="1" id="KW-0479">Metal-binding</keyword>
<name>A0A9Q9C1G5_ENCHE</name>